<reference evidence="1" key="1">
    <citation type="submission" date="2021-12" db="EMBL/GenBank/DDBJ databases">
        <title>Prevalence of phenicol resistance gene fexA in Campylobacter isolated from poultry supply chain.</title>
        <authorList>
            <person name="Tang B."/>
            <person name="Zheng X."/>
            <person name="Lin J."/>
            <person name="Lin R."/>
            <person name="Yang H."/>
            <person name="Shen Z."/>
            <person name="Xia F."/>
        </authorList>
    </citation>
    <scope>NUCLEOTIDE SEQUENCE</scope>
    <source>
        <strain evidence="1">CJHN2011004</strain>
    </source>
</reference>
<accession>A0AAW5EJN1</accession>
<feature type="non-terminal residue" evidence="1">
    <location>
        <position position="25"/>
    </location>
</feature>
<organism evidence="1 2">
    <name type="scientific">Campylobacter jejuni</name>
    <dbReference type="NCBI Taxonomy" id="197"/>
    <lineage>
        <taxon>Bacteria</taxon>
        <taxon>Pseudomonadati</taxon>
        <taxon>Campylobacterota</taxon>
        <taxon>Epsilonproteobacteria</taxon>
        <taxon>Campylobacterales</taxon>
        <taxon>Campylobacteraceae</taxon>
        <taxon>Campylobacter</taxon>
    </lineage>
</organism>
<comment type="caution">
    <text evidence="1">The sequence shown here is derived from an EMBL/GenBank/DDBJ whole genome shotgun (WGS) entry which is preliminary data.</text>
</comment>
<proteinExistence type="predicted"/>
<dbReference type="Proteomes" id="UP001199644">
    <property type="component" value="Unassembled WGS sequence"/>
</dbReference>
<evidence type="ECO:0000313" key="1">
    <source>
        <dbReference type="EMBL" id="MCH3853224.1"/>
    </source>
</evidence>
<gene>
    <name evidence="1" type="ORF">LZC39_14115</name>
</gene>
<evidence type="ECO:0000313" key="2">
    <source>
        <dbReference type="Proteomes" id="UP001199644"/>
    </source>
</evidence>
<dbReference type="EMBL" id="JAJUOL010000773">
    <property type="protein sequence ID" value="MCH3853224.1"/>
    <property type="molecule type" value="Genomic_DNA"/>
</dbReference>
<name>A0AAW5EJN1_CAMJU</name>
<dbReference type="AlphaFoldDB" id="A0AAW5EJN1"/>
<protein>
    <submittedName>
        <fullName evidence="1">NADH-quinone oxidoreductase subunit I</fullName>
    </submittedName>
</protein>
<sequence length="25" mass="3044">MKNYYLIDEKRKTPTSTWQKISQAL</sequence>